<accession>A0ABS7EFN0</accession>
<dbReference type="Gene3D" id="3.40.50.150">
    <property type="entry name" value="Vaccinia Virus protein VP39"/>
    <property type="match status" value="1"/>
</dbReference>
<dbReference type="Proteomes" id="UP001166251">
    <property type="component" value="Unassembled WGS sequence"/>
</dbReference>
<reference evidence="1" key="1">
    <citation type="submission" date="2021-07" db="EMBL/GenBank/DDBJ databases">
        <title>Neiella marina sp. nov., isolated from the intestinal content of sea cucumber Apostichopus japonicus.</title>
        <authorList>
            <person name="Bai X."/>
        </authorList>
    </citation>
    <scope>NUCLEOTIDE SEQUENCE</scope>
    <source>
        <strain evidence="1">126</strain>
    </source>
</reference>
<evidence type="ECO:0000313" key="1">
    <source>
        <dbReference type="EMBL" id="MBW8191166.1"/>
    </source>
</evidence>
<organism evidence="1 2">
    <name type="scientific">Neiella holothuriorum</name>
    <dbReference type="NCBI Taxonomy" id="2870530"/>
    <lineage>
        <taxon>Bacteria</taxon>
        <taxon>Pseudomonadati</taxon>
        <taxon>Pseudomonadota</taxon>
        <taxon>Gammaproteobacteria</taxon>
        <taxon>Alteromonadales</taxon>
        <taxon>Echinimonadaceae</taxon>
        <taxon>Neiella</taxon>
    </lineage>
</organism>
<dbReference type="InterPro" id="IPR029063">
    <property type="entry name" value="SAM-dependent_MTases_sf"/>
</dbReference>
<name>A0ABS7EFN0_9GAMM</name>
<gene>
    <name evidence="1" type="ORF">K0504_08975</name>
</gene>
<protein>
    <submittedName>
        <fullName evidence="1">Uncharacterized protein</fullName>
    </submittedName>
</protein>
<dbReference type="SUPFAM" id="SSF53335">
    <property type="entry name" value="S-adenosyl-L-methionine-dependent methyltransferases"/>
    <property type="match status" value="1"/>
</dbReference>
<comment type="caution">
    <text evidence="1">The sequence shown here is derived from an EMBL/GenBank/DDBJ whole genome shotgun (WGS) entry which is preliminary data.</text>
</comment>
<dbReference type="EMBL" id="JAHZSS010000009">
    <property type="protein sequence ID" value="MBW8191166.1"/>
    <property type="molecule type" value="Genomic_DNA"/>
</dbReference>
<keyword evidence="2" id="KW-1185">Reference proteome</keyword>
<sequence>MSSTNWQEATRYGSIVRLLRQGDHCIKVKENDQYRWLEINGIMQSLMKLNTPAAPVLPPHQAVQQLFPPEQNKGFALELGLGGGAMQRYFAHYRPNWQLISVEIDAVIVELFQEHFAPENNPNQVIHNRAERAITEYDDDAFNGLVVDICTDEGLPEFMSDVYFWAEIERILAPNPTIAVNLIPKDEQEWQRVTDAMRSVLTAPLGWIQVPNHLNMLVVTEYSS</sequence>
<evidence type="ECO:0000313" key="2">
    <source>
        <dbReference type="Proteomes" id="UP001166251"/>
    </source>
</evidence>
<dbReference type="RefSeq" id="WP_220103852.1">
    <property type="nucleotide sequence ID" value="NZ_JAHZSS010000009.1"/>
</dbReference>
<proteinExistence type="predicted"/>